<gene>
    <name evidence="1" type="ORF">HU230_00270</name>
</gene>
<sequence>MLDAPFLELAYFVGEANLEQALDKVRAETPLEGAARKFTASNVIGIAGPAEQLAVRGGVIELRTEGEAFCGPSARLDPRARRLGNIAYRRFVHWARLLNPTYGAILVEYSLENPDELRKDQRSLAFRDFYLAKRALDVRAWSKLHEIVGDRAYRHALPDGLYVSMTPYFNPEAAGLASGDAQVLSAKIAELLARSLRD</sequence>
<proteinExistence type="predicted"/>
<accession>A0A973WIE9</accession>
<dbReference type="EMBL" id="JABWSX010000001">
    <property type="protein sequence ID" value="NVL04202.1"/>
    <property type="molecule type" value="Genomic_DNA"/>
</dbReference>
<evidence type="ECO:0000313" key="1">
    <source>
        <dbReference type="EMBL" id="NVL04202.1"/>
    </source>
</evidence>
<dbReference type="AlphaFoldDB" id="A0A973WIE9"/>
<comment type="caution">
    <text evidence="1">The sequence shown here is derived from an EMBL/GenBank/DDBJ whole genome shotgun (WGS) entry which is preliminary data.</text>
</comment>
<organism evidence="1">
    <name type="scientific">Bradyrhizobium quebecense</name>
    <dbReference type="NCBI Taxonomy" id="2748629"/>
    <lineage>
        <taxon>Bacteria</taxon>
        <taxon>Pseudomonadati</taxon>
        <taxon>Pseudomonadota</taxon>
        <taxon>Alphaproteobacteria</taxon>
        <taxon>Hyphomicrobiales</taxon>
        <taxon>Nitrobacteraceae</taxon>
        <taxon>Bradyrhizobium</taxon>
    </lineage>
</organism>
<reference evidence="1" key="1">
    <citation type="submission" date="2020-06" db="EMBL/GenBank/DDBJ databases">
        <title>Whole Genome Sequence of Bradyrhizobium sp. Strain 66S1MB.</title>
        <authorList>
            <person name="Bromfield E."/>
            <person name="Cloutier S."/>
        </authorList>
    </citation>
    <scope>NUCLEOTIDE SEQUENCE</scope>
    <source>
        <strain evidence="1">66S1MB</strain>
    </source>
</reference>
<dbReference type="RefSeq" id="WP_176528497.1">
    <property type="nucleotide sequence ID" value="NZ_CP088022.1"/>
</dbReference>
<name>A0A973WIE9_9BRAD</name>
<protein>
    <submittedName>
        <fullName evidence="1">Uncharacterized protein</fullName>
    </submittedName>
</protein>